<dbReference type="Gramene" id="rna24784">
    <property type="protein sequence ID" value="RHN62230.1"/>
    <property type="gene ID" value="gene24784"/>
</dbReference>
<evidence type="ECO:0000313" key="6">
    <source>
        <dbReference type="EnsemblPlants" id="AES90207"/>
    </source>
</evidence>
<dbReference type="OMA" id="HHMAMRT"/>
<dbReference type="PROSITE" id="PS01174">
    <property type="entry name" value="LIPASE_GDXG_SER"/>
    <property type="match status" value="1"/>
</dbReference>
<dbReference type="PANTHER" id="PTHR23024">
    <property type="entry name" value="ARYLACETAMIDE DEACETYLASE"/>
    <property type="match status" value="1"/>
</dbReference>
<dbReference type="Pfam" id="PF07859">
    <property type="entry name" value="Abhydrolase_3"/>
    <property type="match status" value="1"/>
</dbReference>
<feature type="active site" evidence="2">
    <location>
        <position position="166"/>
    </location>
</feature>
<dbReference type="PaxDb" id="3880-AES90207"/>
<dbReference type="HOGENOM" id="CLU_012494_22_0_1"/>
<dbReference type="AlphaFoldDB" id="G7JMF3"/>
<sequence>MDSSSNEVVLDLSPMIKIYKDGHIERLIGSDIVPPSFDPTTNVESKDILISKDQNISARIFIPKLNNDQFPNQKLPLLVYFHGGGFCVETPFSPPYHNFLNTIVSKANVIAVSVDYRRAPEHPLPIAYEDSWTSLKWVVSHLHGNGSDEWINRYADFGKMFFAGDSAGANIANHMAIRVGTQGLQGINLEGIVLVHTFFWGVERVGSEATEKSEHLSLADNLWRFVCPTSSGSDDPFLNPGKDKNLGRLGCKRVLVCVAENDSLKDRGWYYKELLEKIGYGGVVEVIETKGEGHVFHLFNPNCDNAISLLNQIASFINHSG</sequence>
<evidence type="ECO:0000313" key="7">
    <source>
        <dbReference type="Proteomes" id="UP000002051"/>
    </source>
</evidence>
<evidence type="ECO:0000313" key="4">
    <source>
        <dbReference type="EMBL" id="AES90207.1"/>
    </source>
</evidence>
<accession>G7JMF3</accession>
<dbReference type="EMBL" id="CM001220">
    <property type="protein sequence ID" value="AES90207.1"/>
    <property type="molecule type" value="Genomic_DNA"/>
</dbReference>
<dbReference type="InterPro" id="IPR050466">
    <property type="entry name" value="Carboxylest/Gibb_receptor"/>
</dbReference>
<dbReference type="KEGG" id="mtr:11444596"/>
<dbReference type="Gene3D" id="3.40.50.1820">
    <property type="entry name" value="alpha/beta hydrolase"/>
    <property type="match status" value="1"/>
</dbReference>
<dbReference type="PANTHER" id="PTHR23024:SF467">
    <property type="entry name" value="CARBOXYLESTERASE 12-RELATED"/>
    <property type="match status" value="1"/>
</dbReference>
<gene>
    <name evidence="6" type="primary">11444596</name>
    <name evidence="4" type="ordered locus">MTR_4g086510</name>
    <name evidence="5" type="ORF">MtrunA17_Chr4g0045181</name>
</gene>
<protein>
    <submittedName>
        <fullName evidence="4">CXE carboxylesterase</fullName>
    </submittedName>
    <submittedName>
        <fullName evidence="5">Putative carboxylesterase</fullName>
        <ecNumber evidence="5">3.1.1.1</ecNumber>
    </submittedName>
</protein>
<dbReference type="EnsemblPlants" id="AES90207">
    <property type="protein sequence ID" value="AES90207"/>
    <property type="gene ID" value="MTR_4g086510"/>
</dbReference>
<dbReference type="Proteomes" id="UP000265566">
    <property type="component" value="Chromosome 4"/>
</dbReference>
<feature type="domain" description="Alpha/beta hydrolase fold-3" evidence="3">
    <location>
        <begin position="78"/>
        <end position="297"/>
    </location>
</feature>
<keyword evidence="5" id="KW-0378">Hydrolase</keyword>
<dbReference type="GO" id="GO:0106435">
    <property type="term" value="F:carboxylesterase activity"/>
    <property type="evidence" value="ECO:0007669"/>
    <property type="project" value="UniProtKB-EC"/>
</dbReference>
<dbReference type="InterPro" id="IPR013094">
    <property type="entry name" value="AB_hydrolase_3"/>
</dbReference>
<reference evidence="4 7" key="2">
    <citation type="journal article" date="2014" name="BMC Genomics">
        <title>An improved genome release (version Mt4.0) for the model legume Medicago truncatula.</title>
        <authorList>
            <person name="Tang H."/>
            <person name="Krishnakumar V."/>
            <person name="Bidwell S."/>
            <person name="Rosen B."/>
            <person name="Chan A."/>
            <person name="Zhou S."/>
            <person name="Gentzbittel L."/>
            <person name="Childs K.L."/>
            <person name="Yandell M."/>
            <person name="Gundlach H."/>
            <person name="Mayer K.F."/>
            <person name="Schwartz D.C."/>
            <person name="Town C.D."/>
        </authorList>
    </citation>
    <scope>GENOME REANNOTATION</scope>
    <source>
        <strain evidence="6 7">cv. Jemalong A17</strain>
    </source>
</reference>
<reference evidence="5" key="4">
    <citation type="journal article" date="2018" name="Nat. Plants">
        <title>Whole-genome landscape of Medicago truncatula symbiotic genes.</title>
        <authorList>
            <person name="Pecrix Y."/>
            <person name="Gamas P."/>
            <person name="Carrere S."/>
        </authorList>
    </citation>
    <scope>NUCLEOTIDE SEQUENCE</scope>
    <source>
        <tissue evidence="5">Leaves</tissue>
    </source>
</reference>
<comment type="similarity">
    <text evidence="1">Belongs to the 'GDXG' lipolytic enzyme family.</text>
</comment>
<dbReference type="STRING" id="3880.G7JMF3"/>
<reference evidence="4 7" key="1">
    <citation type="journal article" date="2011" name="Nature">
        <title>The Medicago genome provides insight into the evolution of rhizobial symbioses.</title>
        <authorList>
            <person name="Young N.D."/>
            <person name="Debelle F."/>
            <person name="Oldroyd G.E."/>
            <person name="Geurts R."/>
            <person name="Cannon S.B."/>
            <person name="Udvardi M.K."/>
            <person name="Benedito V.A."/>
            <person name="Mayer K.F."/>
            <person name="Gouzy J."/>
            <person name="Schoof H."/>
            <person name="Van de Peer Y."/>
            <person name="Proost S."/>
            <person name="Cook D.R."/>
            <person name="Meyers B.C."/>
            <person name="Spannagl M."/>
            <person name="Cheung F."/>
            <person name="De Mita S."/>
            <person name="Krishnakumar V."/>
            <person name="Gundlach H."/>
            <person name="Zhou S."/>
            <person name="Mudge J."/>
            <person name="Bharti A.K."/>
            <person name="Murray J.D."/>
            <person name="Naoumkina M.A."/>
            <person name="Rosen B."/>
            <person name="Silverstein K.A."/>
            <person name="Tang H."/>
            <person name="Rombauts S."/>
            <person name="Zhao P.X."/>
            <person name="Zhou P."/>
            <person name="Barbe V."/>
            <person name="Bardou P."/>
            <person name="Bechner M."/>
            <person name="Bellec A."/>
            <person name="Berger A."/>
            <person name="Berges H."/>
            <person name="Bidwell S."/>
            <person name="Bisseling T."/>
            <person name="Choisne N."/>
            <person name="Couloux A."/>
            <person name="Denny R."/>
            <person name="Deshpande S."/>
            <person name="Dai X."/>
            <person name="Doyle J.J."/>
            <person name="Dudez A.M."/>
            <person name="Farmer A.D."/>
            <person name="Fouteau S."/>
            <person name="Franken C."/>
            <person name="Gibelin C."/>
            <person name="Gish J."/>
            <person name="Goldstein S."/>
            <person name="Gonzalez A.J."/>
            <person name="Green P.J."/>
            <person name="Hallab A."/>
            <person name="Hartog M."/>
            <person name="Hua A."/>
            <person name="Humphray S.J."/>
            <person name="Jeong D.H."/>
            <person name="Jing Y."/>
            <person name="Jocker A."/>
            <person name="Kenton S.M."/>
            <person name="Kim D.J."/>
            <person name="Klee K."/>
            <person name="Lai H."/>
            <person name="Lang C."/>
            <person name="Lin S."/>
            <person name="Macmil S.L."/>
            <person name="Magdelenat G."/>
            <person name="Matthews L."/>
            <person name="McCorrison J."/>
            <person name="Monaghan E.L."/>
            <person name="Mun J.H."/>
            <person name="Najar F.Z."/>
            <person name="Nicholson C."/>
            <person name="Noirot C."/>
            <person name="O'Bleness M."/>
            <person name="Paule C.R."/>
            <person name="Poulain J."/>
            <person name="Prion F."/>
            <person name="Qin B."/>
            <person name="Qu C."/>
            <person name="Retzel E.F."/>
            <person name="Riddle C."/>
            <person name="Sallet E."/>
            <person name="Samain S."/>
            <person name="Samson N."/>
            <person name="Sanders I."/>
            <person name="Saurat O."/>
            <person name="Scarpelli C."/>
            <person name="Schiex T."/>
            <person name="Segurens B."/>
            <person name="Severin A.J."/>
            <person name="Sherrier D.J."/>
            <person name="Shi R."/>
            <person name="Sims S."/>
            <person name="Singer S.R."/>
            <person name="Sinharoy S."/>
            <person name="Sterck L."/>
            <person name="Viollet A."/>
            <person name="Wang B.B."/>
            <person name="Wang K."/>
            <person name="Wang M."/>
            <person name="Wang X."/>
            <person name="Warfsmann J."/>
            <person name="Weissenbach J."/>
            <person name="White D.D."/>
            <person name="White J.D."/>
            <person name="Wiley G.B."/>
            <person name="Wincker P."/>
            <person name="Xing Y."/>
            <person name="Yang L."/>
            <person name="Yao Z."/>
            <person name="Ying F."/>
            <person name="Zhai J."/>
            <person name="Zhou L."/>
            <person name="Zuber A."/>
            <person name="Denarie J."/>
            <person name="Dixon R.A."/>
            <person name="May G.D."/>
            <person name="Schwartz D.C."/>
            <person name="Rogers J."/>
            <person name="Quetier F."/>
            <person name="Town C.D."/>
            <person name="Roe B.A."/>
        </authorList>
    </citation>
    <scope>NUCLEOTIDE SEQUENCE [LARGE SCALE GENOMIC DNA]</scope>
    <source>
        <strain evidence="4">A17</strain>
        <strain evidence="6 7">cv. Jemalong A17</strain>
    </source>
</reference>
<evidence type="ECO:0000256" key="2">
    <source>
        <dbReference type="PROSITE-ProRule" id="PRU10038"/>
    </source>
</evidence>
<evidence type="ECO:0000259" key="3">
    <source>
        <dbReference type="Pfam" id="PF07859"/>
    </source>
</evidence>
<dbReference type="EC" id="3.1.1.1" evidence="5"/>
<dbReference type="InterPro" id="IPR033140">
    <property type="entry name" value="Lipase_GDXG_put_SER_AS"/>
</dbReference>
<evidence type="ECO:0000256" key="1">
    <source>
        <dbReference type="ARBA" id="ARBA00010515"/>
    </source>
</evidence>
<dbReference type="ESTHER" id="medtr-q1szi4">
    <property type="family name" value="Plant_carboxylesterase"/>
</dbReference>
<organism evidence="4 7">
    <name type="scientific">Medicago truncatula</name>
    <name type="common">Barrel medic</name>
    <name type="synonym">Medicago tribuloides</name>
    <dbReference type="NCBI Taxonomy" id="3880"/>
    <lineage>
        <taxon>Eukaryota</taxon>
        <taxon>Viridiplantae</taxon>
        <taxon>Streptophyta</taxon>
        <taxon>Embryophyta</taxon>
        <taxon>Tracheophyta</taxon>
        <taxon>Spermatophyta</taxon>
        <taxon>Magnoliopsida</taxon>
        <taxon>eudicotyledons</taxon>
        <taxon>Gunneridae</taxon>
        <taxon>Pentapetalae</taxon>
        <taxon>rosids</taxon>
        <taxon>fabids</taxon>
        <taxon>Fabales</taxon>
        <taxon>Fabaceae</taxon>
        <taxon>Papilionoideae</taxon>
        <taxon>50 kb inversion clade</taxon>
        <taxon>NPAAA clade</taxon>
        <taxon>Hologalegina</taxon>
        <taxon>IRL clade</taxon>
        <taxon>Trifolieae</taxon>
        <taxon>Medicago</taxon>
    </lineage>
</organism>
<name>G7JMF3_MEDTR</name>
<dbReference type="eggNOG" id="KOG1515">
    <property type="taxonomic scope" value="Eukaryota"/>
</dbReference>
<proteinExistence type="inferred from homology"/>
<dbReference type="InterPro" id="IPR029058">
    <property type="entry name" value="AB_hydrolase_fold"/>
</dbReference>
<dbReference type="SUPFAM" id="SSF53474">
    <property type="entry name" value="alpha/beta-Hydrolases"/>
    <property type="match status" value="1"/>
</dbReference>
<dbReference type="Proteomes" id="UP000002051">
    <property type="component" value="Chromosome 4"/>
</dbReference>
<reference evidence="6" key="3">
    <citation type="submission" date="2015-04" db="UniProtKB">
        <authorList>
            <consortium name="EnsemblPlants"/>
        </authorList>
    </citation>
    <scope>IDENTIFICATION</scope>
    <source>
        <strain evidence="6">cv. Jemalong A17</strain>
    </source>
</reference>
<dbReference type="EMBL" id="PSQE01000004">
    <property type="protein sequence ID" value="RHN62230.1"/>
    <property type="molecule type" value="Genomic_DNA"/>
</dbReference>
<evidence type="ECO:0000313" key="5">
    <source>
        <dbReference type="EMBL" id="RHN62230.1"/>
    </source>
</evidence>
<dbReference type="OrthoDB" id="408631at2759"/>
<keyword evidence="7" id="KW-1185">Reference proteome</keyword>